<dbReference type="InterPro" id="IPR023591">
    <property type="entry name" value="Ribosomal_uS2_flav_dom_sf"/>
</dbReference>
<dbReference type="NCBIfam" id="TIGR01011">
    <property type="entry name" value="rpsB_bact"/>
    <property type="match status" value="1"/>
</dbReference>
<dbReference type="GO" id="GO:0006412">
    <property type="term" value="P:translation"/>
    <property type="evidence" value="ECO:0007669"/>
    <property type="project" value="UniProtKB-UniRule"/>
</dbReference>
<reference evidence="8" key="1">
    <citation type="submission" date="2020-08" db="EMBL/GenBank/DDBJ databases">
        <title>Genome public.</title>
        <authorList>
            <person name="Liu C."/>
            <person name="Sun Q."/>
        </authorList>
    </citation>
    <scope>NUCLEOTIDE SEQUENCE</scope>
    <source>
        <strain evidence="8">NSJ-23</strain>
    </source>
</reference>
<dbReference type="PROSITE" id="PS00962">
    <property type="entry name" value="RIBOSOMAL_S2_1"/>
    <property type="match status" value="1"/>
</dbReference>
<name>A0A8J6M8Y8_9FIRM</name>
<dbReference type="GO" id="GO:0022627">
    <property type="term" value="C:cytosolic small ribosomal subunit"/>
    <property type="evidence" value="ECO:0007669"/>
    <property type="project" value="TreeGrafter"/>
</dbReference>
<evidence type="ECO:0000256" key="1">
    <source>
        <dbReference type="ARBA" id="ARBA00006242"/>
    </source>
</evidence>
<feature type="region of interest" description="Disordered" evidence="7">
    <location>
        <begin position="223"/>
        <end position="242"/>
    </location>
</feature>
<evidence type="ECO:0000256" key="7">
    <source>
        <dbReference type="SAM" id="MobiDB-lite"/>
    </source>
</evidence>
<dbReference type="FunFam" id="1.10.287.610:FF:000001">
    <property type="entry name" value="30S ribosomal protein S2"/>
    <property type="match status" value="1"/>
</dbReference>
<dbReference type="CDD" id="cd01425">
    <property type="entry name" value="RPS2"/>
    <property type="match status" value="1"/>
</dbReference>
<dbReference type="Pfam" id="PF00318">
    <property type="entry name" value="Ribosomal_S2"/>
    <property type="match status" value="1"/>
</dbReference>
<evidence type="ECO:0000256" key="6">
    <source>
        <dbReference type="RuleBase" id="RU003631"/>
    </source>
</evidence>
<evidence type="ECO:0000256" key="4">
    <source>
        <dbReference type="ARBA" id="ARBA00035256"/>
    </source>
</evidence>
<keyword evidence="3 5" id="KW-0687">Ribonucleoprotein</keyword>
<comment type="caution">
    <text evidence="8">The sequence shown here is derived from an EMBL/GenBank/DDBJ whole genome shotgun (WGS) entry which is preliminary data.</text>
</comment>
<feature type="compositionally biased region" description="Low complexity" evidence="7">
    <location>
        <begin position="231"/>
        <end position="242"/>
    </location>
</feature>
<dbReference type="Gene3D" id="1.10.287.610">
    <property type="entry name" value="Helix hairpin bin"/>
    <property type="match status" value="1"/>
</dbReference>
<evidence type="ECO:0000256" key="3">
    <source>
        <dbReference type="ARBA" id="ARBA00023274"/>
    </source>
</evidence>
<evidence type="ECO:0000313" key="8">
    <source>
        <dbReference type="EMBL" id="MBC5723472.1"/>
    </source>
</evidence>
<dbReference type="PANTHER" id="PTHR12534">
    <property type="entry name" value="30S RIBOSOMAL PROTEIN S2 PROKARYOTIC AND ORGANELLAR"/>
    <property type="match status" value="1"/>
</dbReference>
<evidence type="ECO:0000256" key="5">
    <source>
        <dbReference type="HAMAP-Rule" id="MF_00291"/>
    </source>
</evidence>
<sequence length="242" mass="27197">MAVVSMKQLLEAGVHFGHQTRRWNPKMATYIYTERNGIYIIDLQKTVKKLEEAYNFVRSLGEKGETLLFVGTKKQAQEAIKEEAGRVGMYWVNARWLGGMLTNFKTMRGRVERLNQLKKMQEDGTFDMLPKKEVMKHLGEIAKLEKYLGGVTEMKKLPGALFVVDPRKERNAINEARKLNIPIVAIVDTNCDPDEIDYVIPGNDDAIRAIKLISSVMANAIQEGKQGQDQAPAAEAEATAAE</sequence>
<dbReference type="EMBL" id="JACOPO010000009">
    <property type="protein sequence ID" value="MBC5723472.1"/>
    <property type="molecule type" value="Genomic_DNA"/>
</dbReference>
<evidence type="ECO:0000256" key="2">
    <source>
        <dbReference type="ARBA" id="ARBA00022980"/>
    </source>
</evidence>
<dbReference type="PRINTS" id="PR00395">
    <property type="entry name" value="RIBOSOMALS2"/>
</dbReference>
<comment type="similarity">
    <text evidence="1 5 6">Belongs to the universal ribosomal protein uS2 family.</text>
</comment>
<keyword evidence="2 5" id="KW-0689">Ribosomal protein</keyword>
<dbReference type="HAMAP" id="MF_00291_B">
    <property type="entry name" value="Ribosomal_uS2_B"/>
    <property type="match status" value="1"/>
</dbReference>
<dbReference type="InterPro" id="IPR018130">
    <property type="entry name" value="Ribosomal_uS2_CS"/>
</dbReference>
<dbReference type="AlphaFoldDB" id="A0A8J6M8Y8"/>
<dbReference type="InterPro" id="IPR005706">
    <property type="entry name" value="Ribosomal_uS2_bac/mit/plastid"/>
</dbReference>
<proteinExistence type="inferred from homology"/>
<dbReference type="RefSeq" id="WP_186853248.1">
    <property type="nucleotide sequence ID" value="NZ_JACOPO010000009.1"/>
</dbReference>
<dbReference type="Gene3D" id="3.40.50.10490">
    <property type="entry name" value="Glucose-6-phosphate isomerase like protein, domain 1"/>
    <property type="match status" value="1"/>
</dbReference>
<dbReference type="PANTHER" id="PTHR12534:SF0">
    <property type="entry name" value="SMALL RIBOSOMAL SUBUNIT PROTEIN US2M"/>
    <property type="match status" value="1"/>
</dbReference>
<dbReference type="PROSITE" id="PS00963">
    <property type="entry name" value="RIBOSOMAL_S2_2"/>
    <property type="match status" value="1"/>
</dbReference>
<dbReference type="GO" id="GO:0003735">
    <property type="term" value="F:structural constituent of ribosome"/>
    <property type="evidence" value="ECO:0007669"/>
    <property type="project" value="InterPro"/>
</dbReference>
<protein>
    <recommendedName>
        <fullName evidence="4 5">Small ribosomal subunit protein uS2</fullName>
    </recommendedName>
</protein>
<evidence type="ECO:0000313" key="9">
    <source>
        <dbReference type="Proteomes" id="UP000628736"/>
    </source>
</evidence>
<keyword evidence="9" id="KW-1185">Reference proteome</keyword>
<accession>A0A8J6M8Y8</accession>
<organism evidence="8 9">
    <name type="scientific">Flintibacter hominis</name>
    <dbReference type="NCBI Taxonomy" id="2763048"/>
    <lineage>
        <taxon>Bacteria</taxon>
        <taxon>Bacillati</taxon>
        <taxon>Bacillota</taxon>
        <taxon>Clostridia</taxon>
        <taxon>Eubacteriales</taxon>
        <taxon>Flintibacter</taxon>
    </lineage>
</organism>
<dbReference type="Proteomes" id="UP000628736">
    <property type="component" value="Unassembled WGS sequence"/>
</dbReference>
<gene>
    <name evidence="5 8" type="primary">rpsB</name>
    <name evidence="8" type="ORF">H8S11_11700</name>
</gene>
<dbReference type="InterPro" id="IPR001865">
    <property type="entry name" value="Ribosomal_uS2"/>
</dbReference>
<dbReference type="SUPFAM" id="SSF52313">
    <property type="entry name" value="Ribosomal protein S2"/>
    <property type="match status" value="1"/>
</dbReference>